<accession>A0A4Q9PH82</accession>
<name>A0A4Q9PH82_9APHY</name>
<reference evidence="1 2" key="1">
    <citation type="submission" date="2019-01" db="EMBL/GenBank/DDBJ databases">
        <title>Draft genome sequences of three monokaryotic isolates of the white-rot basidiomycete fungus Dichomitus squalens.</title>
        <authorList>
            <consortium name="DOE Joint Genome Institute"/>
            <person name="Lopez S.C."/>
            <person name="Andreopoulos B."/>
            <person name="Pangilinan J."/>
            <person name="Lipzen A."/>
            <person name="Riley R."/>
            <person name="Ahrendt S."/>
            <person name="Ng V."/>
            <person name="Barry K."/>
            <person name="Daum C."/>
            <person name="Grigoriev I.V."/>
            <person name="Hilden K.S."/>
            <person name="Makela M.R."/>
            <person name="de Vries R.P."/>
        </authorList>
    </citation>
    <scope>NUCLEOTIDE SEQUENCE [LARGE SCALE GENOMIC DNA]</scope>
    <source>
        <strain evidence="1 2">CBS 464.89</strain>
    </source>
</reference>
<dbReference type="EMBL" id="ML145232">
    <property type="protein sequence ID" value="TBU52892.1"/>
    <property type="molecule type" value="Genomic_DNA"/>
</dbReference>
<dbReference type="Proteomes" id="UP000292082">
    <property type="component" value="Unassembled WGS sequence"/>
</dbReference>
<evidence type="ECO:0000313" key="2">
    <source>
        <dbReference type="Proteomes" id="UP000292082"/>
    </source>
</evidence>
<protein>
    <submittedName>
        <fullName evidence="1">Uncharacterized protein</fullName>
    </submittedName>
</protein>
<gene>
    <name evidence="1" type="ORF">BD310DRAFT_981505</name>
</gene>
<evidence type="ECO:0000313" key="1">
    <source>
        <dbReference type="EMBL" id="TBU52892.1"/>
    </source>
</evidence>
<organism evidence="1 2">
    <name type="scientific">Dichomitus squalens</name>
    <dbReference type="NCBI Taxonomy" id="114155"/>
    <lineage>
        <taxon>Eukaryota</taxon>
        <taxon>Fungi</taxon>
        <taxon>Dikarya</taxon>
        <taxon>Basidiomycota</taxon>
        <taxon>Agaricomycotina</taxon>
        <taxon>Agaricomycetes</taxon>
        <taxon>Polyporales</taxon>
        <taxon>Polyporaceae</taxon>
        <taxon>Dichomitus</taxon>
    </lineage>
</organism>
<dbReference type="AlphaFoldDB" id="A0A4Q9PH82"/>
<keyword evidence="2" id="KW-1185">Reference proteome</keyword>
<proteinExistence type="predicted"/>
<sequence length="96" mass="9672">MPCLYIIPLLSDSPPHLPSHLQLKLLGFIMFWILAPLAPLAAGALSWLGFTASGVAAGSAAAAVQSGIYGAFTTGVFSLFQSWGATLGGVAAAAAL</sequence>
<dbReference type="Gene3D" id="6.10.110.10">
    <property type="match status" value="1"/>
</dbReference>
<dbReference type="InterPro" id="IPR038213">
    <property type="entry name" value="IFI6/IFI27-like_sf"/>
</dbReference>